<dbReference type="PROSITE" id="PS50217">
    <property type="entry name" value="BZIP"/>
    <property type="match status" value="1"/>
</dbReference>
<dbReference type="InterPro" id="IPR004827">
    <property type="entry name" value="bZIP"/>
</dbReference>
<keyword evidence="3" id="KW-0804">Transcription</keyword>
<keyword evidence="4" id="KW-0539">Nucleus</keyword>
<evidence type="ECO:0000256" key="1">
    <source>
        <dbReference type="ARBA" id="ARBA00023015"/>
    </source>
</evidence>
<dbReference type="GO" id="GO:0003677">
    <property type="term" value="F:DNA binding"/>
    <property type="evidence" value="ECO:0007669"/>
    <property type="project" value="UniProtKB-KW"/>
</dbReference>
<name>A0A1C9ZPT7_9CHLO</name>
<evidence type="ECO:0000256" key="3">
    <source>
        <dbReference type="ARBA" id="ARBA00023163"/>
    </source>
</evidence>
<keyword evidence="1" id="KW-0805">Transcription regulation</keyword>
<keyword evidence="2" id="KW-0238">DNA-binding</keyword>
<evidence type="ECO:0000256" key="5">
    <source>
        <dbReference type="SAM" id="MobiDB-lite"/>
    </source>
</evidence>
<dbReference type="EMBL" id="LC088625">
    <property type="protein sequence ID" value="BAV58313.1"/>
    <property type="molecule type" value="mRNA"/>
</dbReference>
<dbReference type="PANTHER" id="PTHR45764">
    <property type="entry name" value="BZIP TRANSCRIPTION FACTOR 44"/>
    <property type="match status" value="1"/>
</dbReference>
<sequence length="127" mass="13793">MGEAIAPDVRSMSDRFPASTASENCALPPFTICGNKAIDGEATGHAGAGEAVRKQRRRISNRESARRLRKQRSEKLHNLMAQQDSLAGLTDGLKAQIAAHKAKLKSLQTLNDGLQLQLNMKVILPSF</sequence>
<gene>
    <name evidence="7" type="primary">2084f</name>
</gene>
<evidence type="ECO:0000256" key="2">
    <source>
        <dbReference type="ARBA" id="ARBA00023125"/>
    </source>
</evidence>
<evidence type="ECO:0000259" key="6">
    <source>
        <dbReference type="PROSITE" id="PS50217"/>
    </source>
</evidence>
<accession>A0A1C9ZPT7</accession>
<dbReference type="InterPro" id="IPR046347">
    <property type="entry name" value="bZIP_sf"/>
</dbReference>
<dbReference type="GO" id="GO:0003700">
    <property type="term" value="F:DNA-binding transcription factor activity"/>
    <property type="evidence" value="ECO:0007669"/>
    <property type="project" value="InterPro"/>
</dbReference>
<organism evidence="7">
    <name type="scientific">Ulva partita</name>
    <dbReference type="NCBI Taxonomy" id="1605170"/>
    <lineage>
        <taxon>Eukaryota</taxon>
        <taxon>Viridiplantae</taxon>
        <taxon>Chlorophyta</taxon>
        <taxon>core chlorophytes</taxon>
        <taxon>Ulvophyceae</taxon>
        <taxon>OUU clade</taxon>
        <taxon>Ulvales</taxon>
        <taxon>Ulvaceae</taxon>
        <taxon>Ulva</taxon>
    </lineage>
</organism>
<protein>
    <recommendedName>
        <fullName evidence="6">BZIP domain-containing protein</fullName>
    </recommendedName>
</protein>
<dbReference type="SUPFAM" id="SSF57959">
    <property type="entry name" value="Leucine zipper domain"/>
    <property type="match status" value="1"/>
</dbReference>
<dbReference type="Gene3D" id="1.20.5.170">
    <property type="match status" value="1"/>
</dbReference>
<dbReference type="SMART" id="SM00338">
    <property type="entry name" value="BRLZ"/>
    <property type="match status" value="1"/>
</dbReference>
<evidence type="ECO:0000256" key="4">
    <source>
        <dbReference type="ARBA" id="ARBA00023242"/>
    </source>
</evidence>
<dbReference type="Pfam" id="PF00170">
    <property type="entry name" value="bZIP_1"/>
    <property type="match status" value="1"/>
</dbReference>
<feature type="compositionally biased region" description="Basic and acidic residues" evidence="5">
    <location>
        <begin position="60"/>
        <end position="70"/>
    </location>
</feature>
<feature type="region of interest" description="Disordered" evidence="5">
    <location>
        <begin position="43"/>
        <end position="70"/>
    </location>
</feature>
<evidence type="ECO:0000313" key="7">
    <source>
        <dbReference type="EMBL" id="BAV58313.1"/>
    </source>
</evidence>
<reference evidence="7" key="1">
    <citation type="submission" date="2015-10" db="EMBL/GenBank/DDBJ databases">
        <title>Evolution of the mating-type locus in an isomorphic haploid-diploid life cycle and isogamy.</title>
        <authorList>
            <person name="Yamazaki T."/>
            <person name="Suzuki R."/>
            <person name="Ichihara K."/>
            <person name="Toyoda A."/>
            <person name="Kuwano K."/>
            <person name="Kawano S."/>
        </authorList>
    </citation>
    <scope>NUCLEOTIDE SEQUENCE</scope>
    <source>
        <strain evidence="7">MGEC-1</strain>
    </source>
</reference>
<dbReference type="AlphaFoldDB" id="A0A1C9ZPT7"/>
<proteinExistence type="evidence at transcript level"/>
<dbReference type="PANTHER" id="PTHR45764:SF38">
    <property type="entry name" value="BZIP TRANSCRIPTION FACTOR 44"/>
    <property type="match status" value="1"/>
</dbReference>
<feature type="domain" description="BZIP" evidence="6">
    <location>
        <begin position="51"/>
        <end position="114"/>
    </location>
</feature>